<name>A0ABS4BBG1_9HYPH</name>
<dbReference type="EMBL" id="JAGJCF010000001">
    <property type="protein sequence ID" value="MBP0614080.1"/>
    <property type="molecule type" value="Genomic_DNA"/>
</dbReference>
<evidence type="ECO:0000259" key="3">
    <source>
        <dbReference type="PROSITE" id="PS50930"/>
    </source>
</evidence>
<feature type="region of interest" description="Disordered" evidence="1">
    <location>
        <begin position="144"/>
        <end position="175"/>
    </location>
</feature>
<dbReference type="Proteomes" id="UP000678276">
    <property type="component" value="Unassembled WGS sequence"/>
</dbReference>
<dbReference type="PROSITE" id="PS50930">
    <property type="entry name" value="HTH_LYTTR"/>
    <property type="match status" value="1"/>
</dbReference>
<sequence length="280" mass="29839">MNWPDVPSTLRQWREVIRLPLFFGIVGAVAVIVSVGAIEPGETLAHLPGLLAVNALKGAASAATASLFIVFFSRALEGWIRSRPLRFALAGLFASPAVVAVVVAVEVVVRKDTMSAALFGKIALDVVVTVTAIAALVGLRPGREGDAGETPGAGTNRDEPSPAGPQDRTTARDNPFLKRLPKRLGTDLHHLSMADHYVEAHTAAGHALVLIRFSDALAELSEIDGLQLHRSHWVARHAVRRVCRQGRNLVVETIDGAKLPVSRSFQGRVREGGFPGGEDG</sequence>
<reference evidence="4 5" key="1">
    <citation type="submission" date="2021-04" db="EMBL/GenBank/DDBJ databases">
        <title>Whole genome sequence of Jiella sp. KSK16Y-1.</title>
        <authorList>
            <person name="Tuo L."/>
        </authorList>
    </citation>
    <scope>NUCLEOTIDE SEQUENCE [LARGE SCALE GENOMIC DNA]</scope>
    <source>
        <strain evidence="4 5">KSK16Y-1</strain>
    </source>
</reference>
<gene>
    <name evidence="4" type="ORF">J6595_00570</name>
</gene>
<feature type="transmembrane region" description="Helical" evidence="2">
    <location>
        <begin position="21"/>
        <end position="38"/>
    </location>
</feature>
<comment type="caution">
    <text evidence="4">The sequence shown here is derived from an EMBL/GenBank/DDBJ whole genome shotgun (WGS) entry which is preliminary data.</text>
</comment>
<evidence type="ECO:0000256" key="2">
    <source>
        <dbReference type="SAM" id="Phobius"/>
    </source>
</evidence>
<protein>
    <submittedName>
        <fullName evidence="4">LytTR family transcriptional regulator</fullName>
    </submittedName>
</protein>
<keyword evidence="5" id="KW-1185">Reference proteome</keyword>
<feature type="domain" description="HTH LytTR-type" evidence="3">
    <location>
        <begin position="187"/>
        <end position="275"/>
    </location>
</feature>
<dbReference type="Gene3D" id="2.40.50.1020">
    <property type="entry name" value="LytTr DNA-binding domain"/>
    <property type="match status" value="1"/>
</dbReference>
<keyword evidence="2" id="KW-0472">Membrane</keyword>
<dbReference type="RefSeq" id="WP_209592484.1">
    <property type="nucleotide sequence ID" value="NZ_JAGJCF010000001.1"/>
</dbReference>
<evidence type="ECO:0000313" key="5">
    <source>
        <dbReference type="Proteomes" id="UP000678276"/>
    </source>
</evidence>
<evidence type="ECO:0000256" key="1">
    <source>
        <dbReference type="SAM" id="MobiDB-lite"/>
    </source>
</evidence>
<feature type="transmembrane region" description="Helical" evidence="2">
    <location>
        <begin position="117"/>
        <end position="139"/>
    </location>
</feature>
<accession>A0ABS4BBG1</accession>
<dbReference type="SMART" id="SM00850">
    <property type="entry name" value="LytTR"/>
    <property type="match status" value="1"/>
</dbReference>
<organism evidence="4 5">
    <name type="scientific">Jiella mangrovi</name>
    <dbReference type="NCBI Taxonomy" id="2821407"/>
    <lineage>
        <taxon>Bacteria</taxon>
        <taxon>Pseudomonadati</taxon>
        <taxon>Pseudomonadota</taxon>
        <taxon>Alphaproteobacteria</taxon>
        <taxon>Hyphomicrobiales</taxon>
        <taxon>Aurantimonadaceae</taxon>
        <taxon>Jiella</taxon>
    </lineage>
</organism>
<feature type="transmembrane region" description="Helical" evidence="2">
    <location>
        <begin position="50"/>
        <end position="73"/>
    </location>
</feature>
<feature type="transmembrane region" description="Helical" evidence="2">
    <location>
        <begin position="85"/>
        <end position="105"/>
    </location>
</feature>
<dbReference type="Pfam" id="PF04397">
    <property type="entry name" value="LytTR"/>
    <property type="match status" value="1"/>
</dbReference>
<proteinExistence type="predicted"/>
<evidence type="ECO:0000313" key="4">
    <source>
        <dbReference type="EMBL" id="MBP0614080.1"/>
    </source>
</evidence>
<keyword evidence="2" id="KW-0812">Transmembrane</keyword>
<dbReference type="InterPro" id="IPR007492">
    <property type="entry name" value="LytTR_DNA-bd_dom"/>
</dbReference>
<keyword evidence="2" id="KW-1133">Transmembrane helix</keyword>